<dbReference type="PRINTS" id="PR00944">
    <property type="entry name" value="CUEXPORT"/>
</dbReference>
<dbReference type="Proteomes" id="UP000006160">
    <property type="component" value="Unassembled WGS sequence"/>
</dbReference>
<dbReference type="PROSITE" id="PS01047">
    <property type="entry name" value="HMA_1"/>
    <property type="match status" value="1"/>
</dbReference>
<evidence type="ECO:0000259" key="2">
    <source>
        <dbReference type="PROSITE" id="PS50846"/>
    </source>
</evidence>
<sequence length="70" mass="7937">MKKKLNIEGMSCNHCVNHVKNALMEIKGINDVNVSLEGKFAIVQGEDLDDRKMKTEVEDWGYKVISIEEA</sequence>
<evidence type="ECO:0000313" key="4">
    <source>
        <dbReference type="Proteomes" id="UP000006160"/>
    </source>
</evidence>
<gene>
    <name evidence="3" type="ORF">CLG_B0808</name>
</gene>
<organism evidence="3 4">
    <name type="scientific">Clostridium botulinum D str. 1873</name>
    <dbReference type="NCBI Taxonomy" id="592027"/>
    <lineage>
        <taxon>Bacteria</taxon>
        <taxon>Bacillati</taxon>
        <taxon>Bacillota</taxon>
        <taxon>Clostridia</taxon>
        <taxon>Eubacteriales</taxon>
        <taxon>Clostridiaceae</taxon>
        <taxon>Clostridium</taxon>
    </lineage>
</organism>
<dbReference type="InterPro" id="IPR000428">
    <property type="entry name" value="Cu-bd"/>
</dbReference>
<dbReference type="EMBL" id="ACSJ01000007">
    <property type="protein sequence ID" value="EES91840.1"/>
    <property type="molecule type" value="Genomic_DNA"/>
</dbReference>
<evidence type="ECO:0000313" key="3">
    <source>
        <dbReference type="EMBL" id="EES91840.1"/>
    </source>
</evidence>
<comment type="caution">
    <text evidence="3">The sequence shown here is derived from an EMBL/GenBank/DDBJ whole genome shotgun (WGS) entry which is preliminary data.</text>
</comment>
<dbReference type="InterPro" id="IPR017969">
    <property type="entry name" value="Heavy-metal-associated_CS"/>
</dbReference>
<dbReference type="CDD" id="cd00371">
    <property type="entry name" value="HMA"/>
    <property type="match status" value="1"/>
</dbReference>
<dbReference type="SUPFAM" id="SSF55008">
    <property type="entry name" value="HMA, heavy metal-associated domain"/>
    <property type="match status" value="1"/>
</dbReference>
<feature type="domain" description="HMA" evidence="2">
    <location>
        <begin position="1"/>
        <end position="65"/>
    </location>
</feature>
<dbReference type="RefSeq" id="WP_003377011.1">
    <property type="nucleotide sequence ID" value="NZ_ACSJ01000007.1"/>
</dbReference>
<evidence type="ECO:0000256" key="1">
    <source>
        <dbReference type="ARBA" id="ARBA00022723"/>
    </source>
</evidence>
<protein>
    <submittedName>
        <fullName evidence="3">Conserved domain protein</fullName>
    </submittedName>
</protein>
<reference evidence="3 4" key="1">
    <citation type="submission" date="2009-10" db="EMBL/GenBank/DDBJ databases">
        <authorList>
            <person name="Shrivastava S."/>
            <person name="Brinkac L.B."/>
            <person name="Brown J.L."/>
            <person name="Bruce D.B."/>
            <person name="Detter C."/>
            <person name="Green L.D."/>
            <person name="Munk C.A."/>
            <person name="Rogers Y.C."/>
            <person name="Tapia R."/>
            <person name="Saunders E.S."/>
            <person name="Sims D.R."/>
            <person name="Smith L.A."/>
            <person name="Smith T.J."/>
            <person name="Sutton G."/>
            <person name="Brettin T."/>
        </authorList>
    </citation>
    <scope>NUCLEOTIDE SEQUENCE [LARGE SCALE GENOMIC DNA]</scope>
    <source>
        <strain evidence="4">D str. 1873</strain>
    </source>
</reference>
<accession>A0A9P2LLT6</accession>
<dbReference type="AlphaFoldDB" id="A0A9P2LLT6"/>
<proteinExistence type="predicted"/>
<dbReference type="GO" id="GO:0005507">
    <property type="term" value="F:copper ion binding"/>
    <property type="evidence" value="ECO:0007669"/>
    <property type="project" value="InterPro"/>
</dbReference>
<dbReference type="InterPro" id="IPR036163">
    <property type="entry name" value="HMA_dom_sf"/>
</dbReference>
<dbReference type="Gene3D" id="3.30.70.100">
    <property type="match status" value="1"/>
</dbReference>
<keyword evidence="1" id="KW-0479">Metal-binding</keyword>
<dbReference type="GO" id="GO:0006825">
    <property type="term" value="P:copper ion transport"/>
    <property type="evidence" value="ECO:0007669"/>
    <property type="project" value="InterPro"/>
</dbReference>
<dbReference type="PROSITE" id="PS50846">
    <property type="entry name" value="HMA_2"/>
    <property type="match status" value="1"/>
</dbReference>
<dbReference type="InterPro" id="IPR006121">
    <property type="entry name" value="HMA_dom"/>
</dbReference>
<name>A0A9P2LLT6_CLOBO</name>
<dbReference type="Pfam" id="PF00403">
    <property type="entry name" value="HMA"/>
    <property type="match status" value="1"/>
</dbReference>
<dbReference type="GeneID" id="66319531"/>